<reference evidence="4 5" key="1">
    <citation type="journal article" date="2023" name="Arcadia Sci">
        <title>De novo assembly of a long-read Amblyomma americanum tick genome.</title>
        <authorList>
            <person name="Chou S."/>
            <person name="Poskanzer K.E."/>
            <person name="Rollins M."/>
            <person name="Thuy-Boun P.S."/>
        </authorList>
    </citation>
    <scope>NUCLEOTIDE SEQUENCE [LARGE SCALE GENOMIC DNA]</scope>
    <source>
        <strain evidence="4">F_SG_1</strain>
        <tissue evidence="4">Salivary glands</tissue>
    </source>
</reference>
<evidence type="ECO:0000256" key="1">
    <source>
        <dbReference type="ARBA" id="ARBA00022801"/>
    </source>
</evidence>
<keyword evidence="5" id="KW-1185">Reference proteome</keyword>
<dbReference type="EMBL" id="JARKHS020002872">
    <property type="protein sequence ID" value="KAK8786230.1"/>
    <property type="molecule type" value="Genomic_DNA"/>
</dbReference>
<sequence>MRAKLIGDAYYRDNDERFAWVGHDNWTYTRDFQRATFFLRVNGLPLFAKGSTWMPADAFPDHVTGERLESLLDAAAAAHMNLLRVWGGGLYESDLFYELADRRGLMVWQDFAFASALYPATPEFLDSVAREARQQ</sequence>
<dbReference type="Proteomes" id="UP001321473">
    <property type="component" value="Unassembled WGS sequence"/>
</dbReference>
<proteinExistence type="predicted"/>
<name>A0AAQ4FGI0_AMBAM</name>
<dbReference type="AlphaFoldDB" id="A0AAQ4FGI0"/>
<dbReference type="InterPro" id="IPR017853">
    <property type="entry name" value="GH"/>
</dbReference>
<evidence type="ECO:0000256" key="2">
    <source>
        <dbReference type="ARBA" id="ARBA00023295"/>
    </source>
</evidence>
<feature type="non-terminal residue" evidence="4">
    <location>
        <position position="135"/>
    </location>
</feature>
<dbReference type="InterPro" id="IPR054593">
    <property type="entry name" value="Beta-mannosidase-like_N2"/>
</dbReference>
<dbReference type="GO" id="GO:0006516">
    <property type="term" value="P:glycoprotein catabolic process"/>
    <property type="evidence" value="ECO:0007669"/>
    <property type="project" value="TreeGrafter"/>
</dbReference>
<evidence type="ECO:0000313" key="4">
    <source>
        <dbReference type="EMBL" id="KAK8786230.1"/>
    </source>
</evidence>
<evidence type="ECO:0000259" key="3">
    <source>
        <dbReference type="Pfam" id="PF22666"/>
    </source>
</evidence>
<evidence type="ECO:0000313" key="5">
    <source>
        <dbReference type="Proteomes" id="UP001321473"/>
    </source>
</evidence>
<comment type="caution">
    <text evidence="4">The sequence shown here is derived from an EMBL/GenBank/DDBJ whole genome shotgun (WGS) entry which is preliminary data.</text>
</comment>
<gene>
    <name evidence="4" type="ORF">V5799_007399</name>
</gene>
<dbReference type="InterPro" id="IPR050887">
    <property type="entry name" value="Beta-mannosidase_GH2"/>
</dbReference>
<dbReference type="SUPFAM" id="SSF51445">
    <property type="entry name" value="(Trans)glycosidases"/>
    <property type="match status" value="1"/>
</dbReference>
<keyword evidence="1" id="KW-0378">Hydrolase</keyword>
<dbReference type="Gene3D" id="3.20.20.80">
    <property type="entry name" value="Glycosidases"/>
    <property type="match status" value="1"/>
</dbReference>
<dbReference type="PANTHER" id="PTHR43730">
    <property type="entry name" value="BETA-MANNOSIDASE"/>
    <property type="match status" value="1"/>
</dbReference>
<accession>A0AAQ4FGI0</accession>
<dbReference type="Pfam" id="PF22666">
    <property type="entry name" value="Glyco_hydro_2_N2"/>
    <property type="match status" value="1"/>
</dbReference>
<protein>
    <recommendedName>
        <fullName evidence="3">Beta-mannosidase-like galactose-binding domain-containing protein</fullName>
    </recommendedName>
</protein>
<keyword evidence="2" id="KW-0326">Glycosidase</keyword>
<dbReference type="GO" id="GO:0004567">
    <property type="term" value="F:beta-mannosidase activity"/>
    <property type="evidence" value="ECO:0007669"/>
    <property type="project" value="TreeGrafter"/>
</dbReference>
<feature type="domain" description="Beta-mannosidase-like galactose-binding" evidence="3">
    <location>
        <begin position="1"/>
        <end position="47"/>
    </location>
</feature>
<organism evidence="4 5">
    <name type="scientific">Amblyomma americanum</name>
    <name type="common">Lone star tick</name>
    <dbReference type="NCBI Taxonomy" id="6943"/>
    <lineage>
        <taxon>Eukaryota</taxon>
        <taxon>Metazoa</taxon>
        <taxon>Ecdysozoa</taxon>
        <taxon>Arthropoda</taxon>
        <taxon>Chelicerata</taxon>
        <taxon>Arachnida</taxon>
        <taxon>Acari</taxon>
        <taxon>Parasitiformes</taxon>
        <taxon>Ixodida</taxon>
        <taxon>Ixodoidea</taxon>
        <taxon>Ixodidae</taxon>
        <taxon>Amblyomminae</taxon>
        <taxon>Amblyomma</taxon>
    </lineage>
</organism>
<dbReference type="PANTHER" id="PTHR43730:SF1">
    <property type="entry name" value="BETA-MANNOSIDASE"/>
    <property type="match status" value="1"/>
</dbReference>